<dbReference type="InterPro" id="IPR046335">
    <property type="entry name" value="LacI/GalR-like_sensor"/>
</dbReference>
<dbReference type="InterPro" id="IPR028082">
    <property type="entry name" value="Peripla_BP_I"/>
</dbReference>
<dbReference type="Gene3D" id="1.10.260.40">
    <property type="entry name" value="lambda repressor-like DNA-binding domains"/>
    <property type="match status" value="1"/>
</dbReference>
<dbReference type="GO" id="GO:0003700">
    <property type="term" value="F:DNA-binding transcription factor activity"/>
    <property type="evidence" value="ECO:0007669"/>
    <property type="project" value="TreeGrafter"/>
</dbReference>
<dbReference type="Pfam" id="PF00356">
    <property type="entry name" value="LacI"/>
    <property type="match status" value="1"/>
</dbReference>
<dbReference type="PROSITE" id="PS00356">
    <property type="entry name" value="HTH_LACI_1"/>
    <property type="match status" value="1"/>
</dbReference>
<dbReference type="PANTHER" id="PTHR30146">
    <property type="entry name" value="LACI-RELATED TRANSCRIPTIONAL REPRESSOR"/>
    <property type="match status" value="1"/>
</dbReference>
<sequence>MPHPARPTVTLREVAAAAGVSVATASRVLGGSARTVSAENARKVLEAASELRYTADVAARAMRRKSDSIALVADDLTTPSIAQVVAAMERQARTVDAFVTVSAAGGDTRRQLETVRTVCAFRPRALVITSSWAATTAYGARLAEELHAYERRGGRVVIYGDMDAPFDAISVDDRGSARLMGAHLAATGHRRIAILAGTRERTFAAARTTGFLEGLLGGGVDVRDIRVIDCPVSRAGGYAATSRLLEESPGEFDALMAVNDTIAVGALSACRAAGVDVPGRLSVTGFDDIPLAADVTPRLTTVALPFAEIGERSIRLALTVAGRPDRPGVRRTVIGRLMVRQSSKVI</sequence>
<dbReference type="SUPFAM" id="SSF47413">
    <property type="entry name" value="lambda repressor-like DNA-binding domains"/>
    <property type="match status" value="1"/>
</dbReference>
<evidence type="ECO:0000313" key="5">
    <source>
        <dbReference type="EMBL" id="MBB3101566.1"/>
    </source>
</evidence>
<keyword evidence="3" id="KW-0804">Transcription</keyword>
<dbReference type="EMBL" id="JACHXF010000040">
    <property type="protein sequence ID" value="MBB3101566.1"/>
    <property type="molecule type" value="Genomic_DNA"/>
</dbReference>
<evidence type="ECO:0000256" key="1">
    <source>
        <dbReference type="ARBA" id="ARBA00023015"/>
    </source>
</evidence>
<dbReference type="InterPro" id="IPR000843">
    <property type="entry name" value="HTH_LacI"/>
</dbReference>
<dbReference type="Gene3D" id="3.40.50.2300">
    <property type="match status" value="2"/>
</dbReference>
<dbReference type="RefSeq" id="WP_183227965.1">
    <property type="nucleotide sequence ID" value="NZ_BMPW01000047.1"/>
</dbReference>
<reference evidence="5 6" key="1">
    <citation type="submission" date="2020-08" db="EMBL/GenBank/DDBJ databases">
        <title>Genomic Encyclopedia of Type Strains, Phase III (KMG-III): the genomes of soil and plant-associated and newly described type strains.</title>
        <authorList>
            <person name="Whitman W."/>
        </authorList>
    </citation>
    <scope>NUCLEOTIDE SEQUENCE [LARGE SCALE GENOMIC DNA]</scope>
    <source>
        <strain evidence="5 6">CECT 3287</strain>
    </source>
</reference>
<evidence type="ECO:0000259" key="4">
    <source>
        <dbReference type="PROSITE" id="PS50932"/>
    </source>
</evidence>
<dbReference type="SMART" id="SM00354">
    <property type="entry name" value="HTH_LACI"/>
    <property type="match status" value="1"/>
</dbReference>
<gene>
    <name evidence="5" type="ORF">FHR83_009295</name>
</gene>
<evidence type="ECO:0000256" key="3">
    <source>
        <dbReference type="ARBA" id="ARBA00023163"/>
    </source>
</evidence>
<keyword evidence="1" id="KW-0805">Transcription regulation</keyword>
<dbReference type="CDD" id="cd06267">
    <property type="entry name" value="PBP1_LacI_sugar_binding-like"/>
    <property type="match status" value="1"/>
</dbReference>
<dbReference type="GO" id="GO:0000976">
    <property type="term" value="F:transcription cis-regulatory region binding"/>
    <property type="evidence" value="ECO:0007669"/>
    <property type="project" value="TreeGrafter"/>
</dbReference>
<dbReference type="PANTHER" id="PTHR30146:SF153">
    <property type="entry name" value="LACTOSE OPERON REPRESSOR"/>
    <property type="match status" value="1"/>
</dbReference>
<protein>
    <submittedName>
        <fullName evidence="5">LacI family transcriptional regulator</fullName>
    </submittedName>
</protein>
<evidence type="ECO:0000313" key="6">
    <source>
        <dbReference type="Proteomes" id="UP000590749"/>
    </source>
</evidence>
<keyword evidence="6" id="KW-1185">Reference proteome</keyword>
<dbReference type="AlphaFoldDB" id="A0A7W5ASF3"/>
<accession>A0A7W5ASF3</accession>
<evidence type="ECO:0000256" key="2">
    <source>
        <dbReference type="ARBA" id="ARBA00023125"/>
    </source>
</evidence>
<dbReference type="PROSITE" id="PS50932">
    <property type="entry name" value="HTH_LACI_2"/>
    <property type="match status" value="1"/>
</dbReference>
<feature type="domain" description="HTH lacI-type" evidence="4">
    <location>
        <begin position="9"/>
        <end position="64"/>
    </location>
</feature>
<keyword evidence="2" id="KW-0238">DNA-binding</keyword>
<organism evidence="5 6">
    <name type="scientific">Actinoplanes campanulatus</name>
    <dbReference type="NCBI Taxonomy" id="113559"/>
    <lineage>
        <taxon>Bacteria</taxon>
        <taxon>Bacillati</taxon>
        <taxon>Actinomycetota</taxon>
        <taxon>Actinomycetes</taxon>
        <taxon>Micromonosporales</taxon>
        <taxon>Micromonosporaceae</taxon>
        <taxon>Actinoplanes</taxon>
    </lineage>
</organism>
<dbReference type="Proteomes" id="UP000590749">
    <property type="component" value="Unassembled WGS sequence"/>
</dbReference>
<dbReference type="Pfam" id="PF13377">
    <property type="entry name" value="Peripla_BP_3"/>
    <property type="match status" value="1"/>
</dbReference>
<proteinExistence type="predicted"/>
<comment type="caution">
    <text evidence="5">The sequence shown here is derived from an EMBL/GenBank/DDBJ whole genome shotgun (WGS) entry which is preliminary data.</text>
</comment>
<dbReference type="InterPro" id="IPR010982">
    <property type="entry name" value="Lambda_DNA-bd_dom_sf"/>
</dbReference>
<name>A0A7W5ASF3_9ACTN</name>
<dbReference type="SUPFAM" id="SSF53822">
    <property type="entry name" value="Periplasmic binding protein-like I"/>
    <property type="match status" value="1"/>
</dbReference>